<feature type="transmembrane region" description="Helical" evidence="1">
    <location>
        <begin position="245"/>
        <end position="266"/>
    </location>
</feature>
<dbReference type="AlphaFoldDB" id="W9R881"/>
<dbReference type="Proteomes" id="UP000030645">
    <property type="component" value="Unassembled WGS sequence"/>
</dbReference>
<dbReference type="EMBL" id="KE344347">
    <property type="protein sequence ID" value="EXB57594.1"/>
    <property type="molecule type" value="Genomic_DNA"/>
</dbReference>
<name>W9R881_9ROSA</name>
<gene>
    <name evidence="3" type="ORF">L484_022701</name>
</gene>
<keyword evidence="1" id="KW-1133">Transmembrane helix</keyword>
<dbReference type="STRING" id="981085.W9R881"/>
<keyword evidence="4" id="KW-1185">Reference proteome</keyword>
<keyword evidence="1" id="KW-0812">Transmembrane</keyword>
<evidence type="ECO:0000313" key="3">
    <source>
        <dbReference type="EMBL" id="EXB57594.1"/>
    </source>
</evidence>
<dbReference type="Pfam" id="PF06697">
    <property type="entry name" value="DUF1191"/>
    <property type="match status" value="1"/>
</dbReference>
<dbReference type="InterPro" id="IPR010605">
    <property type="entry name" value="DUF1191"/>
</dbReference>
<keyword evidence="1" id="KW-0472">Membrane</keyword>
<evidence type="ECO:0000313" key="4">
    <source>
        <dbReference type="Proteomes" id="UP000030645"/>
    </source>
</evidence>
<dbReference type="PANTHER" id="PTHR33512">
    <property type="entry name" value="PROTEIN, PUTATIVE (DUF1191)-RELATED"/>
    <property type="match status" value="1"/>
</dbReference>
<reference evidence="4" key="1">
    <citation type="submission" date="2013-01" db="EMBL/GenBank/DDBJ databases">
        <title>Draft Genome Sequence of a Mulberry Tree, Morus notabilis C.K. Schneid.</title>
        <authorList>
            <person name="He N."/>
            <person name="Zhao S."/>
        </authorList>
    </citation>
    <scope>NUCLEOTIDE SEQUENCE</scope>
</reference>
<feature type="chain" id="PRO_5004929316" evidence="2">
    <location>
        <begin position="30"/>
        <end position="324"/>
    </location>
</feature>
<dbReference type="KEGG" id="mnt:21405510"/>
<dbReference type="GO" id="GO:0016020">
    <property type="term" value="C:membrane"/>
    <property type="evidence" value="ECO:0007669"/>
    <property type="project" value="TreeGrafter"/>
</dbReference>
<dbReference type="OrthoDB" id="1925347at2759"/>
<dbReference type="PANTHER" id="PTHR33512:SF10">
    <property type="entry name" value="PLANT_F17O14-7 PROTEIN"/>
    <property type="match status" value="1"/>
</dbReference>
<sequence>MRLKISIPFPLIIFTAFLSSLLFTPLTTSQPPAMSARSLDALLQDYAFRAVQVRPKTGVVFDTTLPENLAGVNASAMRLRSGSLRTRGVKSYREFQIPIGVVEQPYSKRIVLVYHNLGNFSSRFYPLPGFTYLAPVLGLLAYDATNLSATGLPELEIRASEEPISVRFSDVKFEQNGTSFSPKCVYFDLYGSVQFDNLLRGNVCPMVKQGHFSVVVEATAPSPAPAAEEYSGAGKGRGKSNTGKIVGSTIGALILLGVIFVVVWKIKEREDLKKKKEKKKKLEQETEWGNERDEALQVTSFGNIKAPFAMITRTQPVLEDRYVP</sequence>
<evidence type="ECO:0000256" key="2">
    <source>
        <dbReference type="SAM" id="SignalP"/>
    </source>
</evidence>
<organism evidence="3 4">
    <name type="scientific">Morus notabilis</name>
    <dbReference type="NCBI Taxonomy" id="981085"/>
    <lineage>
        <taxon>Eukaryota</taxon>
        <taxon>Viridiplantae</taxon>
        <taxon>Streptophyta</taxon>
        <taxon>Embryophyta</taxon>
        <taxon>Tracheophyta</taxon>
        <taxon>Spermatophyta</taxon>
        <taxon>Magnoliopsida</taxon>
        <taxon>eudicotyledons</taxon>
        <taxon>Gunneridae</taxon>
        <taxon>Pentapetalae</taxon>
        <taxon>rosids</taxon>
        <taxon>fabids</taxon>
        <taxon>Rosales</taxon>
        <taxon>Moraceae</taxon>
        <taxon>Moreae</taxon>
        <taxon>Morus</taxon>
    </lineage>
</organism>
<accession>W9R881</accession>
<proteinExistence type="predicted"/>
<evidence type="ECO:0000256" key="1">
    <source>
        <dbReference type="SAM" id="Phobius"/>
    </source>
</evidence>
<feature type="signal peptide" evidence="2">
    <location>
        <begin position="1"/>
        <end position="29"/>
    </location>
</feature>
<protein>
    <submittedName>
        <fullName evidence="3">Uncharacterized protein</fullName>
    </submittedName>
</protein>
<dbReference type="eggNOG" id="ENOG502QSPM">
    <property type="taxonomic scope" value="Eukaryota"/>
</dbReference>
<keyword evidence="2" id="KW-0732">Signal</keyword>